<dbReference type="EMBL" id="LR796927">
    <property type="protein sequence ID" value="CAB4175875.1"/>
    <property type="molecule type" value="Genomic_DNA"/>
</dbReference>
<gene>
    <name evidence="1" type="ORF">UFOVP996_60</name>
</gene>
<dbReference type="Pfam" id="PF04404">
    <property type="entry name" value="ERF"/>
    <property type="match status" value="1"/>
</dbReference>
<proteinExistence type="predicted"/>
<accession>A0A6J5Q397</accession>
<name>A0A6J5Q397_9CAUD</name>
<evidence type="ECO:0000313" key="1">
    <source>
        <dbReference type="EMBL" id="CAB4175875.1"/>
    </source>
</evidence>
<organism evidence="1">
    <name type="scientific">uncultured Caudovirales phage</name>
    <dbReference type="NCBI Taxonomy" id="2100421"/>
    <lineage>
        <taxon>Viruses</taxon>
        <taxon>Duplodnaviria</taxon>
        <taxon>Heunggongvirae</taxon>
        <taxon>Uroviricota</taxon>
        <taxon>Caudoviricetes</taxon>
        <taxon>Peduoviridae</taxon>
        <taxon>Maltschvirus</taxon>
        <taxon>Maltschvirus maltsch</taxon>
    </lineage>
</organism>
<dbReference type="InterPro" id="IPR007499">
    <property type="entry name" value="ERF_bacteria_virus"/>
</dbReference>
<protein>
    <submittedName>
        <fullName evidence="1">Essential recombination function protein</fullName>
    </submittedName>
</protein>
<reference evidence="1" key="1">
    <citation type="submission" date="2020-05" db="EMBL/GenBank/DDBJ databases">
        <authorList>
            <person name="Chiriac C."/>
            <person name="Salcher M."/>
            <person name="Ghai R."/>
            <person name="Kavagutti S V."/>
        </authorList>
    </citation>
    <scope>NUCLEOTIDE SEQUENCE</scope>
</reference>
<sequence length="202" mass="22464">MNVYQKLNLAREQFHSSKLKKSGHNKFANYYYFELGDFIIPALQIFKEVGLTSVISFGPEIATMDIFNTDKPDEVIALSSPMSTAALKGCHEVQNLGAVQTYLRRYLWVAALEIVEHDALDATTGRKGDAPIITPKGNPTVNEEDEEFLREMASSCEDLVGNGKAKEASQMLDEAMLDADQKIWLWDKLSSATRSAIKKAKG</sequence>